<evidence type="ECO:0000256" key="3">
    <source>
        <dbReference type="PROSITE-ProRule" id="PRU00339"/>
    </source>
</evidence>
<dbReference type="GO" id="GO:0009279">
    <property type="term" value="C:cell outer membrane"/>
    <property type="evidence" value="ECO:0007669"/>
    <property type="project" value="TreeGrafter"/>
</dbReference>
<dbReference type="GO" id="GO:0046813">
    <property type="term" value="P:receptor-mediated virion attachment to host cell"/>
    <property type="evidence" value="ECO:0007669"/>
    <property type="project" value="TreeGrafter"/>
</dbReference>
<feature type="repeat" description="TPR" evidence="3">
    <location>
        <begin position="134"/>
        <end position="167"/>
    </location>
</feature>
<comment type="caution">
    <text evidence="6">The sequence shown here is derived from an EMBL/GenBank/DDBJ whole genome shotgun (WGS) entry which is preliminary data.</text>
</comment>
<keyword evidence="1" id="KW-0677">Repeat</keyword>
<dbReference type="Proteomes" id="UP000230638">
    <property type="component" value="Unassembled WGS sequence"/>
</dbReference>
<dbReference type="PROSITE" id="PS50293">
    <property type="entry name" value="TPR_REGION"/>
    <property type="match status" value="2"/>
</dbReference>
<feature type="compositionally biased region" description="Polar residues" evidence="4">
    <location>
        <begin position="10"/>
        <end position="24"/>
    </location>
</feature>
<keyword evidence="5" id="KW-0472">Membrane</keyword>
<sequence length="380" mass="40986">MEEEIKQEDSSTMQAPASSDSSTPPVKKLEIIIVIAVILLGAAYYFYYKQTGLSGPFSKGGITQSIDNFNKNNLDAAIKSADGVLANNPNNIEALLAKSASLAQKGSLSFREEEFGTQAIAVTEQVLAVDSTNAEAWRIKGYAYESMEQYDQAFAAYNKAILLDPQNALAYSTRGHAYYLTGESAKAKADYQKALSLDPNLTHALINIGRVFITEGNYTGAIANLNKAVPLESNLRFKAEAEQLLGTAYNAQGEFATARAHFQNALDYDATLATAWVGLANATFLSLPTNMPDNQAARDDFNQKVGSIFAALEKATQINPNQTSAYIITGRLLGTLGSTDAALDVLKHALTIVDTDITLGAVEKNLVRQTINDDIAFISR</sequence>
<evidence type="ECO:0000313" key="7">
    <source>
        <dbReference type="Proteomes" id="UP000230638"/>
    </source>
</evidence>
<evidence type="ECO:0000313" key="6">
    <source>
        <dbReference type="EMBL" id="PIP73699.1"/>
    </source>
</evidence>
<dbReference type="InterPro" id="IPR019734">
    <property type="entry name" value="TPR_rpt"/>
</dbReference>
<dbReference type="SMART" id="SM00028">
    <property type="entry name" value="TPR"/>
    <property type="match status" value="5"/>
</dbReference>
<protein>
    <recommendedName>
        <fullName evidence="8">Tetratricopeptide repeat protein</fullName>
    </recommendedName>
</protein>
<evidence type="ECO:0000256" key="2">
    <source>
        <dbReference type="ARBA" id="ARBA00022803"/>
    </source>
</evidence>
<dbReference type="AlphaFoldDB" id="A0A2H0CVF2"/>
<feature type="repeat" description="TPR" evidence="3">
    <location>
        <begin position="168"/>
        <end position="201"/>
    </location>
</feature>
<dbReference type="InterPro" id="IPR050498">
    <property type="entry name" value="Ycf3"/>
</dbReference>
<dbReference type="SUPFAM" id="SSF48452">
    <property type="entry name" value="TPR-like"/>
    <property type="match status" value="2"/>
</dbReference>
<reference evidence="6 7" key="1">
    <citation type="submission" date="2017-09" db="EMBL/GenBank/DDBJ databases">
        <title>Depth-based differentiation of microbial function through sediment-hosted aquifers and enrichment of novel symbionts in the deep terrestrial subsurface.</title>
        <authorList>
            <person name="Probst A.J."/>
            <person name="Ladd B."/>
            <person name="Jarett J.K."/>
            <person name="Geller-Mcgrath D.E."/>
            <person name="Sieber C.M."/>
            <person name="Emerson J.B."/>
            <person name="Anantharaman K."/>
            <person name="Thomas B.C."/>
            <person name="Malmstrom R."/>
            <person name="Stieglmeier M."/>
            <person name="Klingl A."/>
            <person name="Woyke T."/>
            <person name="Ryan C.M."/>
            <person name="Banfield J.F."/>
        </authorList>
    </citation>
    <scope>NUCLEOTIDE SEQUENCE [LARGE SCALE GENOMIC DNA]</scope>
    <source>
        <strain evidence="6">CG22_combo_CG10-13_8_21_14_all_47_15</strain>
    </source>
</reference>
<dbReference type="Pfam" id="PF13414">
    <property type="entry name" value="TPR_11"/>
    <property type="match status" value="1"/>
</dbReference>
<dbReference type="InterPro" id="IPR011990">
    <property type="entry name" value="TPR-like_helical_dom_sf"/>
</dbReference>
<organism evidence="6 7">
    <name type="scientific">Candidatus Lloydbacteria bacterium CG22_combo_CG10-13_8_21_14_all_47_15</name>
    <dbReference type="NCBI Taxonomy" id="1974635"/>
    <lineage>
        <taxon>Bacteria</taxon>
        <taxon>Candidatus Lloydiibacteriota</taxon>
    </lineage>
</organism>
<feature type="repeat" description="TPR" evidence="3">
    <location>
        <begin position="202"/>
        <end position="235"/>
    </location>
</feature>
<gene>
    <name evidence="6" type="ORF">COW88_01130</name>
</gene>
<feature type="transmembrane region" description="Helical" evidence="5">
    <location>
        <begin position="29"/>
        <end position="48"/>
    </location>
</feature>
<dbReference type="PROSITE" id="PS50005">
    <property type="entry name" value="TPR"/>
    <property type="match status" value="4"/>
</dbReference>
<name>A0A2H0CVF2_9BACT</name>
<keyword evidence="2 3" id="KW-0802">TPR repeat</keyword>
<dbReference type="PANTHER" id="PTHR44858:SF1">
    <property type="entry name" value="UDP-N-ACETYLGLUCOSAMINE--PEPTIDE N-ACETYLGLUCOSAMINYLTRANSFERASE SPINDLY-RELATED"/>
    <property type="match status" value="1"/>
</dbReference>
<feature type="repeat" description="TPR" evidence="3">
    <location>
        <begin position="239"/>
        <end position="272"/>
    </location>
</feature>
<evidence type="ECO:0008006" key="8">
    <source>
        <dbReference type="Google" id="ProtNLM"/>
    </source>
</evidence>
<evidence type="ECO:0000256" key="5">
    <source>
        <dbReference type="SAM" id="Phobius"/>
    </source>
</evidence>
<dbReference type="EMBL" id="PCTL01000011">
    <property type="protein sequence ID" value="PIP73699.1"/>
    <property type="molecule type" value="Genomic_DNA"/>
</dbReference>
<feature type="region of interest" description="Disordered" evidence="4">
    <location>
        <begin position="1"/>
        <end position="24"/>
    </location>
</feature>
<proteinExistence type="predicted"/>
<dbReference type="PANTHER" id="PTHR44858">
    <property type="entry name" value="TETRATRICOPEPTIDE REPEAT PROTEIN 6"/>
    <property type="match status" value="1"/>
</dbReference>
<evidence type="ECO:0000256" key="1">
    <source>
        <dbReference type="ARBA" id="ARBA00022737"/>
    </source>
</evidence>
<dbReference type="Gene3D" id="1.25.40.10">
    <property type="entry name" value="Tetratricopeptide repeat domain"/>
    <property type="match status" value="2"/>
</dbReference>
<evidence type="ECO:0000256" key="4">
    <source>
        <dbReference type="SAM" id="MobiDB-lite"/>
    </source>
</evidence>
<dbReference type="Pfam" id="PF13181">
    <property type="entry name" value="TPR_8"/>
    <property type="match status" value="1"/>
</dbReference>
<accession>A0A2H0CVF2</accession>
<keyword evidence="5" id="KW-1133">Transmembrane helix</keyword>
<keyword evidence="5" id="KW-0812">Transmembrane</keyword>